<dbReference type="EMBL" id="MK231135">
    <property type="protein sequence ID" value="QFV17202.1"/>
    <property type="molecule type" value="Genomic_DNA"/>
</dbReference>
<dbReference type="PRINTS" id="PR00060">
    <property type="entry name" value="RIBOSOMALL16"/>
</dbReference>
<protein>
    <recommendedName>
        <fullName evidence="4">Large ribosomal subunit protein uL16c</fullName>
    </recommendedName>
</protein>
<dbReference type="FunFam" id="3.90.1170.10:FF:000001">
    <property type="entry name" value="50S ribosomal protein L16"/>
    <property type="match status" value="1"/>
</dbReference>
<dbReference type="CDD" id="cd01433">
    <property type="entry name" value="Ribosomal_L16_L10e"/>
    <property type="match status" value="1"/>
</dbReference>
<dbReference type="AlphaFoldDB" id="A0A5P9RU52"/>
<dbReference type="GO" id="GO:0005762">
    <property type="term" value="C:mitochondrial large ribosomal subunit"/>
    <property type="evidence" value="ECO:0007669"/>
    <property type="project" value="TreeGrafter"/>
</dbReference>
<dbReference type="InterPro" id="IPR047873">
    <property type="entry name" value="Ribosomal_uL16"/>
</dbReference>
<dbReference type="InterPro" id="IPR020798">
    <property type="entry name" value="Ribosomal_uL16_CS"/>
</dbReference>
<keyword evidence="2 4" id="KW-0689">Ribosomal protein</keyword>
<evidence type="ECO:0000256" key="5">
    <source>
        <dbReference type="RuleBase" id="RU004413"/>
    </source>
</evidence>
<name>A0A5P9RU52_CYAME</name>
<dbReference type="SUPFAM" id="SSF54686">
    <property type="entry name" value="Ribosomal protein L16p/L10e"/>
    <property type="match status" value="1"/>
</dbReference>
<evidence type="ECO:0000313" key="8">
    <source>
        <dbReference type="EMBL" id="QFV17202.1"/>
    </source>
</evidence>
<dbReference type="OMA" id="KGAVEYW"/>
<proteinExistence type="inferred from homology"/>
<dbReference type="NCBIfam" id="TIGR01164">
    <property type="entry name" value="rplP_bact"/>
    <property type="match status" value="1"/>
</dbReference>
<comment type="subcellular location">
    <subcellularLocation>
        <location evidence="4 6">Plastid</location>
        <location evidence="4 6">Chloroplast</location>
    </subcellularLocation>
</comment>
<evidence type="ECO:0000256" key="3">
    <source>
        <dbReference type="ARBA" id="ARBA00023274"/>
    </source>
</evidence>
<dbReference type="InterPro" id="IPR016180">
    <property type="entry name" value="Ribosomal_uL16_dom"/>
</dbReference>
<comment type="subunit">
    <text evidence="4 6">Part of the 50S ribosomal subunit.</text>
</comment>
<geneLocation type="chloroplast" evidence="7"/>
<sequence length="143" mass="16415">MLSPKNTKYRKPHLGRLKGRASRCNQIAFGDYALQAKERVWLTSRQIEATRRTLTRYMKRGGKLWIRVFPDRAVTAKPAETRMGSGKGAPEYWAAPVRPDQILFELKGVPFQVAKEAIHMASYKLPIRVKMLCRNNNENNNSV</sequence>
<dbReference type="PANTHER" id="PTHR12220:SF13">
    <property type="entry name" value="LARGE RIBOSOMAL SUBUNIT PROTEIN UL16M"/>
    <property type="match status" value="1"/>
</dbReference>
<dbReference type="InterPro" id="IPR000114">
    <property type="entry name" value="Ribosomal_uL16_bact-type"/>
</dbReference>
<reference evidence="8" key="2">
    <citation type="submission" date="2018-11" db="EMBL/GenBank/DDBJ databases">
        <title>Complete Plastid Genome of Cyanidioschyzon merolae Isolate 5578.</title>
        <authorList>
            <person name="Bi G."/>
        </authorList>
    </citation>
    <scope>NUCLEOTIDE SEQUENCE</scope>
</reference>
<dbReference type="HAMAP" id="MF_01342">
    <property type="entry name" value="Ribosomal_uL16"/>
    <property type="match status" value="1"/>
</dbReference>
<dbReference type="PROSITE" id="PS00586">
    <property type="entry name" value="RIBOSOMAL_L16_1"/>
    <property type="match status" value="1"/>
</dbReference>
<keyword evidence="6 7" id="KW-0150">Chloroplast</keyword>
<evidence type="ECO:0000256" key="2">
    <source>
        <dbReference type="ARBA" id="ARBA00022980"/>
    </source>
</evidence>
<keyword evidence="3 4" id="KW-0687">Ribonucleoprotein</keyword>
<comment type="similarity">
    <text evidence="1 4 5">Belongs to the universal ribosomal protein uL16 family.</text>
</comment>
<dbReference type="GO" id="GO:0019843">
    <property type="term" value="F:rRNA binding"/>
    <property type="evidence" value="ECO:0007669"/>
    <property type="project" value="InterPro"/>
</dbReference>
<evidence type="ECO:0000313" key="7">
    <source>
        <dbReference type="EMBL" id="QFV17027.1"/>
    </source>
</evidence>
<evidence type="ECO:0000256" key="1">
    <source>
        <dbReference type="ARBA" id="ARBA00008931"/>
    </source>
</evidence>
<dbReference type="PANTHER" id="PTHR12220">
    <property type="entry name" value="50S/60S RIBOSOMAL PROTEIN L16"/>
    <property type="match status" value="1"/>
</dbReference>
<organism evidence="7">
    <name type="scientific">Cyanidioschyzon merolae</name>
    <name type="common">Red alga</name>
    <dbReference type="NCBI Taxonomy" id="45157"/>
    <lineage>
        <taxon>Eukaryota</taxon>
        <taxon>Rhodophyta</taxon>
        <taxon>Bangiophyceae</taxon>
        <taxon>Cyanidiales</taxon>
        <taxon>Cyanidiaceae</taxon>
        <taxon>Cyanidioschyzon</taxon>
    </lineage>
</organism>
<reference evidence="7" key="1">
    <citation type="submission" date="2018-11" db="EMBL/GenBank/DDBJ databases">
        <title>Complete Plastid Genome of Cyanidioschyzon merolae Isolate 5508.</title>
        <authorList>
            <person name="Bi G."/>
        </authorList>
    </citation>
    <scope>NUCLEOTIDE SEQUENCE</scope>
    <source>
        <strain evidence="7">5508</strain>
    </source>
</reference>
<evidence type="ECO:0000256" key="6">
    <source>
        <dbReference type="RuleBase" id="RU004415"/>
    </source>
</evidence>
<dbReference type="GO" id="GO:0009507">
    <property type="term" value="C:chloroplast"/>
    <property type="evidence" value="ECO:0007669"/>
    <property type="project" value="UniProtKB-SubCell"/>
</dbReference>
<dbReference type="GO" id="GO:0032543">
    <property type="term" value="P:mitochondrial translation"/>
    <property type="evidence" value="ECO:0007669"/>
    <property type="project" value="TreeGrafter"/>
</dbReference>
<accession>A0A5P9RU52</accession>
<dbReference type="InterPro" id="IPR036920">
    <property type="entry name" value="Ribosomal_uL16_sf"/>
</dbReference>
<dbReference type="Pfam" id="PF00252">
    <property type="entry name" value="Ribosomal_L16"/>
    <property type="match status" value="1"/>
</dbReference>
<dbReference type="EMBL" id="MK231134">
    <property type="protein sequence ID" value="QFV17027.1"/>
    <property type="molecule type" value="Genomic_DNA"/>
</dbReference>
<dbReference type="GO" id="GO:0003735">
    <property type="term" value="F:structural constituent of ribosome"/>
    <property type="evidence" value="ECO:0007669"/>
    <property type="project" value="InterPro"/>
</dbReference>
<keyword evidence="6 7" id="KW-0934">Plastid</keyword>
<dbReference type="Gene3D" id="3.90.1170.10">
    <property type="entry name" value="Ribosomal protein L10e/L16"/>
    <property type="match status" value="1"/>
</dbReference>
<evidence type="ECO:0000256" key="4">
    <source>
        <dbReference type="HAMAP-Rule" id="MF_01342"/>
    </source>
</evidence>
<dbReference type="SMR" id="A0A5P9RU52"/>
<gene>
    <name evidence="4 7" type="primary">rpl16</name>
</gene>
<dbReference type="PROSITE" id="PS00701">
    <property type="entry name" value="RIBOSOMAL_L16_2"/>
    <property type="match status" value="1"/>
</dbReference>